<dbReference type="RefSeq" id="WP_175548418.1">
    <property type="nucleotide sequence ID" value="NZ_FQZS01000017.1"/>
</dbReference>
<name>A0A1M6GWT3_9FIRM</name>
<gene>
    <name evidence="1" type="ORF">SAMN02745176_02557</name>
</gene>
<sequence length="53" mass="6339">MKDKRKLKKLTEENEKEAKDYIKNTKTKEQEEIESLMNIIICENEEALKKLAK</sequence>
<protein>
    <submittedName>
        <fullName evidence="1">Uncharacterized protein</fullName>
    </submittedName>
</protein>
<dbReference type="EMBL" id="FQZS01000017">
    <property type="protein sequence ID" value="SHJ14418.1"/>
    <property type="molecule type" value="Genomic_DNA"/>
</dbReference>
<reference evidence="1 2" key="1">
    <citation type="submission" date="2016-11" db="EMBL/GenBank/DDBJ databases">
        <authorList>
            <person name="Jaros S."/>
            <person name="Januszkiewicz K."/>
            <person name="Wedrychowicz H."/>
        </authorList>
    </citation>
    <scope>NUCLEOTIDE SEQUENCE [LARGE SCALE GENOMIC DNA]</scope>
    <source>
        <strain evidence="1 2">DSM 19022</strain>
    </source>
</reference>
<proteinExistence type="predicted"/>
<organism evidence="1 2">
    <name type="scientific">Lutispora thermophila DSM 19022</name>
    <dbReference type="NCBI Taxonomy" id="1122184"/>
    <lineage>
        <taxon>Bacteria</taxon>
        <taxon>Bacillati</taxon>
        <taxon>Bacillota</taxon>
        <taxon>Clostridia</taxon>
        <taxon>Lutisporales</taxon>
        <taxon>Lutisporaceae</taxon>
        <taxon>Lutispora</taxon>
    </lineage>
</organism>
<dbReference type="AlphaFoldDB" id="A0A1M6GWT3"/>
<evidence type="ECO:0000313" key="2">
    <source>
        <dbReference type="Proteomes" id="UP000184442"/>
    </source>
</evidence>
<accession>A0A1M6GWT3</accession>
<evidence type="ECO:0000313" key="1">
    <source>
        <dbReference type="EMBL" id="SHJ14418.1"/>
    </source>
</evidence>
<dbReference type="Proteomes" id="UP000184442">
    <property type="component" value="Unassembled WGS sequence"/>
</dbReference>
<keyword evidence="2" id="KW-1185">Reference proteome</keyword>